<dbReference type="AlphaFoldDB" id="A0A2P8ECA7"/>
<keyword evidence="3" id="KW-1185">Reference proteome</keyword>
<feature type="domain" description="Nudix hydrolase" evidence="1">
    <location>
        <begin position="84"/>
        <end position="230"/>
    </location>
</feature>
<dbReference type="PROSITE" id="PS51462">
    <property type="entry name" value="NUDIX"/>
    <property type="match status" value="1"/>
</dbReference>
<comment type="caution">
    <text evidence="2">The sequence shown here is derived from an EMBL/GenBank/DDBJ whole genome shotgun (WGS) entry which is preliminary data.</text>
</comment>
<gene>
    <name evidence="2" type="ORF">CLV48_10136</name>
</gene>
<dbReference type="InterPro" id="IPR000086">
    <property type="entry name" value="NUDIX_hydrolase_dom"/>
</dbReference>
<dbReference type="SUPFAM" id="SSF46785">
    <property type="entry name" value="Winged helix' DNA-binding domain"/>
    <property type="match status" value="1"/>
</dbReference>
<dbReference type="CDD" id="cd18873">
    <property type="entry name" value="NUDIX_NadM_like"/>
    <property type="match status" value="1"/>
</dbReference>
<dbReference type="Pfam" id="PF21906">
    <property type="entry name" value="WHD_NrtR"/>
    <property type="match status" value="1"/>
</dbReference>
<sequence length="316" mass="36779">MVEFRYGQFLNYNLAFWRKGCIMSVKNILSFFNQCISLSHYFVQKALILGEICTLANQMVFTSGIMLKVEKNKKVGDNIELVPQLTLDCVIFGFHEASLKVLLLKWKDTDYFSLPGGAVKQIESLDDAAIRILKERTGLDRIFLRQFHTFGKVERYDREEIKQKLSHLVNPDLWYKRPISVGYYALVDYEEVFPNPDSLSESCAWWDLNEIPELLFDHNEILEKALHALRLELSFQPVGLNLLPEKFTMPDMMRMYEAILGKKIDPRNFQKKILKSGIVIKLDEVKKGVAHKSPFLYKFDEIKYAEVLKEGGLFFI</sequence>
<dbReference type="PANTHER" id="PTHR43736:SF4">
    <property type="entry name" value="SLR1690 PROTEIN"/>
    <property type="match status" value="1"/>
</dbReference>
<dbReference type="RefSeq" id="WP_342748279.1">
    <property type="nucleotide sequence ID" value="NZ_PYGF01000001.1"/>
</dbReference>
<protein>
    <submittedName>
        <fullName evidence="2">ADP-ribose pyrophosphatase YjhB (NUDIX family)</fullName>
    </submittedName>
</protein>
<dbReference type="InterPro" id="IPR015797">
    <property type="entry name" value="NUDIX_hydrolase-like_dom_sf"/>
</dbReference>
<dbReference type="Proteomes" id="UP000240708">
    <property type="component" value="Unassembled WGS sequence"/>
</dbReference>
<dbReference type="SUPFAM" id="SSF55811">
    <property type="entry name" value="Nudix"/>
    <property type="match status" value="1"/>
</dbReference>
<reference evidence="2 3" key="1">
    <citation type="submission" date="2018-03" db="EMBL/GenBank/DDBJ databases">
        <title>Genomic Encyclopedia of Archaeal and Bacterial Type Strains, Phase II (KMG-II): from individual species to whole genera.</title>
        <authorList>
            <person name="Goeker M."/>
        </authorList>
    </citation>
    <scope>NUCLEOTIDE SEQUENCE [LARGE SCALE GENOMIC DNA]</scope>
    <source>
        <strain evidence="2 3">DSM 28057</strain>
    </source>
</reference>
<dbReference type="PANTHER" id="PTHR43736">
    <property type="entry name" value="ADP-RIBOSE PYROPHOSPHATASE"/>
    <property type="match status" value="1"/>
</dbReference>
<dbReference type="EMBL" id="PYGF01000001">
    <property type="protein sequence ID" value="PSL07109.1"/>
    <property type="molecule type" value="Genomic_DNA"/>
</dbReference>
<dbReference type="Pfam" id="PF00293">
    <property type="entry name" value="NUDIX"/>
    <property type="match status" value="1"/>
</dbReference>
<evidence type="ECO:0000313" key="2">
    <source>
        <dbReference type="EMBL" id="PSL07109.1"/>
    </source>
</evidence>
<dbReference type="InterPro" id="IPR036390">
    <property type="entry name" value="WH_DNA-bd_sf"/>
</dbReference>
<accession>A0A2P8ECA7</accession>
<proteinExistence type="predicted"/>
<dbReference type="Gene3D" id="1.10.10.10">
    <property type="entry name" value="Winged helix-like DNA-binding domain superfamily/Winged helix DNA-binding domain"/>
    <property type="match status" value="1"/>
</dbReference>
<dbReference type="InterPro" id="IPR054105">
    <property type="entry name" value="WHD_NrtR"/>
</dbReference>
<name>A0A2P8ECA7_9BACT</name>
<dbReference type="InterPro" id="IPR036388">
    <property type="entry name" value="WH-like_DNA-bd_sf"/>
</dbReference>
<evidence type="ECO:0000313" key="3">
    <source>
        <dbReference type="Proteomes" id="UP000240708"/>
    </source>
</evidence>
<evidence type="ECO:0000259" key="1">
    <source>
        <dbReference type="PROSITE" id="PS51462"/>
    </source>
</evidence>
<organism evidence="2 3">
    <name type="scientific">Cecembia rubra</name>
    <dbReference type="NCBI Taxonomy" id="1485585"/>
    <lineage>
        <taxon>Bacteria</taxon>
        <taxon>Pseudomonadati</taxon>
        <taxon>Bacteroidota</taxon>
        <taxon>Cytophagia</taxon>
        <taxon>Cytophagales</taxon>
        <taxon>Cyclobacteriaceae</taxon>
        <taxon>Cecembia</taxon>
    </lineage>
</organism>
<dbReference type="Gene3D" id="3.90.79.10">
    <property type="entry name" value="Nucleoside Triphosphate Pyrophosphohydrolase"/>
    <property type="match status" value="1"/>
</dbReference>